<dbReference type="OrthoDB" id="2129491at2759"/>
<dbReference type="PANTHER" id="PTHR15921">
    <property type="entry name" value="PRE-MRNA CLEAVAGE COMPLEX II"/>
    <property type="match status" value="1"/>
</dbReference>
<organism evidence="3 4">
    <name type="scientific">Coemansia spiralis</name>
    <dbReference type="NCBI Taxonomy" id="417178"/>
    <lineage>
        <taxon>Eukaryota</taxon>
        <taxon>Fungi</taxon>
        <taxon>Fungi incertae sedis</taxon>
        <taxon>Zoopagomycota</taxon>
        <taxon>Kickxellomycotina</taxon>
        <taxon>Kickxellomycetes</taxon>
        <taxon>Kickxellales</taxon>
        <taxon>Kickxellaceae</taxon>
        <taxon>Coemansia</taxon>
    </lineage>
</organism>
<dbReference type="SMART" id="SM00582">
    <property type="entry name" value="RPR"/>
    <property type="match status" value="1"/>
</dbReference>
<dbReference type="GO" id="GO:0003729">
    <property type="term" value="F:mRNA binding"/>
    <property type="evidence" value="ECO:0007669"/>
    <property type="project" value="InterPro"/>
</dbReference>
<dbReference type="Gene3D" id="1.25.40.90">
    <property type="match status" value="1"/>
</dbReference>
<dbReference type="CDD" id="cd16982">
    <property type="entry name" value="CID_Pcf11"/>
    <property type="match status" value="1"/>
</dbReference>
<feature type="compositionally biased region" description="Polar residues" evidence="1">
    <location>
        <begin position="354"/>
        <end position="368"/>
    </location>
</feature>
<dbReference type="GO" id="GO:0005737">
    <property type="term" value="C:cytoplasm"/>
    <property type="evidence" value="ECO:0007669"/>
    <property type="project" value="TreeGrafter"/>
</dbReference>
<dbReference type="InterPro" id="IPR047415">
    <property type="entry name" value="Pcf11_CID"/>
</dbReference>
<feature type="compositionally biased region" description="Basic residues" evidence="1">
    <location>
        <begin position="234"/>
        <end position="253"/>
    </location>
</feature>
<dbReference type="InterPro" id="IPR045154">
    <property type="entry name" value="PCF11-like"/>
</dbReference>
<dbReference type="GO" id="GO:0000993">
    <property type="term" value="F:RNA polymerase II complex binding"/>
    <property type="evidence" value="ECO:0007669"/>
    <property type="project" value="InterPro"/>
</dbReference>
<dbReference type="EMBL" id="JANBTW010000116">
    <property type="protein sequence ID" value="KAJ2670806.1"/>
    <property type="molecule type" value="Genomic_DNA"/>
</dbReference>
<protein>
    <submittedName>
        <fullName evidence="3">mRNA 3' end processing factor</fullName>
    </submittedName>
</protein>
<sequence length="613" mass="67948">MSNQEQQQQHQGHRAPPIDKALYREYRNALGKLTFNSRPIINDLSRKAEAHVDQSETIIKAIEDHLRFTVPKLKLPTFYLLDSIIKNVGGMYVSNLHGRIDRIFMEMYRSVDDKVKNNMERTLGTWRHGFVGGHKNVFPDFVLRKIEEDLSKLKARARSTGDQRIPEMKSDDLLDNLSSMQSYAKKRALEQKEEVIQRAVLAKADGHSSPNGARSHGNGNGIGIGNGNSDGINRHHHHHHGHGHGHQPPAKRQRTPERAEDSSSHGLLQEVNRLLLKKKVELLRRPNDVILFTVLNTLKDIKTIVAETELTSERINEIRQQLGEMDQEAAAPKAGETAKFDTGSTTPPYAPPGQNVSGGTAQTASAMNGSERAADGGGAAGDPNQLLQNLMAKTDFINSLSKVAPGLSSSLGALLVPQRQPGSDGYKSFEDLEPIPLTNASITRIRPGIYDILYAGYPNLCSQCGWRVADNAQGNEEMQKHMDWHFRRNMRSQDDRVRRAAARGWYIEQSKWEAGKVFGDEDDTEGKEEQDTQGAEKAMVEELQKMTVAVSTHSNEPCAICKEAFERRFNEDEEEWEFVNAVVVDGAIYHATCHANSGGGPAAKPLGPVAASA</sequence>
<dbReference type="InterPro" id="IPR006569">
    <property type="entry name" value="CID_dom"/>
</dbReference>
<dbReference type="InterPro" id="IPR008942">
    <property type="entry name" value="ENTH_VHS"/>
</dbReference>
<evidence type="ECO:0000256" key="1">
    <source>
        <dbReference type="SAM" id="MobiDB-lite"/>
    </source>
</evidence>
<feature type="compositionally biased region" description="Basic and acidic residues" evidence="1">
    <location>
        <begin position="254"/>
        <end position="263"/>
    </location>
</feature>
<reference evidence="3" key="1">
    <citation type="submission" date="2022-07" db="EMBL/GenBank/DDBJ databases">
        <title>Phylogenomic reconstructions and comparative analyses of Kickxellomycotina fungi.</title>
        <authorList>
            <person name="Reynolds N.K."/>
            <person name="Stajich J.E."/>
            <person name="Barry K."/>
            <person name="Grigoriev I.V."/>
            <person name="Crous P."/>
            <person name="Smith M.E."/>
        </authorList>
    </citation>
    <scope>NUCLEOTIDE SEQUENCE</scope>
    <source>
        <strain evidence="3">NRRL 3115</strain>
    </source>
</reference>
<dbReference type="Pfam" id="PF04818">
    <property type="entry name" value="CID"/>
    <property type="match status" value="1"/>
</dbReference>
<dbReference type="GO" id="GO:0006369">
    <property type="term" value="P:termination of RNA polymerase II transcription"/>
    <property type="evidence" value="ECO:0007669"/>
    <property type="project" value="InterPro"/>
</dbReference>
<dbReference type="PROSITE" id="PS51391">
    <property type="entry name" value="CID"/>
    <property type="match status" value="1"/>
</dbReference>
<dbReference type="SUPFAM" id="SSF48464">
    <property type="entry name" value="ENTH/VHS domain"/>
    <property type="match status" value="1"/>
</dbReference>
<evidence type="ECO:0000313" key="3">
    <source>
        <dbReference type="EMBL" id="KAJ2670806.1"/>
    </source>
</evidence>
<dbReference type="GO" id="GO:0031124">
    <property type="term" value="P:mRNA 3'-end processing"/>
    <property type="evidence" value="ECO:0007669"/>
    <property type="project" value="InterPro"/>
</dbReference>
<feature type="compositionally biased region" description="Gly residues" evidence="1">
    <location>
        <begin position="218"/>
        <end position="228"/>
    </location>
</feature>
<dbReference type="AlphaFoldDB" id="A0A9W8G246"/>
<gene>
    <name evidence="3" type="primary">PCF11</name>
    <name evidence="3" type="ORF">GGI25_005725</name>
</gene>
<evidence type="ECO:0000313" key="4">
    <source>
        <dbReference type="Proteomes" id="UP001151518"/>
    </source>
</evidence>
<feature type="region of interest" description="Disordered" evidence="1">
    <location>
        <begin position="203"/>
        <end position="266"/>
    </location>
</feature>
<feature type="region of interest" description="Disordered" evidence="1">
    <location>
        <begin position="334"/>
        <end position="382"/>
    </location>
</feature>
<dbReference type="PANTHER" id="PTHR15921:SF3">
    <property type="entry name" value="PRE-MRNA CLEAVAGE COMPLEX 2 PROTEIN PCF11"/>
    <property type="match status" value="1"/>
</dbReference>
<dbReference type="InterPro" id="IPR054127">
    <property type="entry name" value="Pcf11_C"/>
</dbReference>
<dbReference type="Pfam" id="PF21936">
    <property type="entry name" value="Pcf11_C"/>
    <property type="match status" value="1"/>
</dbReference>
<dbReference type="Proteomes" id="UP001151518">
    <property type="component" value="Unassembled WGS sequence"/>
</dbReference>
<dbReference type="GO" id="GO:0005849">
    <property type="term" value="C:mRNA cleavage factor complex"/>
    <property type="evidence" value="ECO:0007669"/>
    <property type="project" value="TreeGrafter"/>
</dbReference>
<proteinExistence type="predicted"/>
<evidence type="ECO:0000259" key="2">
    <source>
        <dbReference type="PROSITE" id="PS51391"/>
    </source>
</evidence>
<name>A0A9W8G246_9FUNG</name>
<comment type="caution">
    <text evidence="3">The sequence shown here is derived from an EMBL/GenBank/DDBJ whole genome shotgun (WGS) entry which is preliminary data.</text>
</comment>
<feature type="domain" description="CID" evidence="2">
    <location>
        <begin position="18"/>
        <end position="154"/>
    </location>
</feature>
<accession>A0A9W8G246</accession>